<keyword evidence="1" id="KW-1133">Transmembrane helix</keyword>
<proteinExistence type="predicted"/>
<dbReference type="AlphaFoldDB" id="A0A4Q0YP08"/>
<evidence type="ECO:0000313" key="3">
    <source>
        <dbReference type="Proteomes" id="UP000290287"/>
    </source>
</evidence>
<evidence type="ECO:0000313" key="2">
    <source>
        <dbReference type="EMBL" id="RXJ72233.1"/>
    </source>
</evidence>
<dbReference type="EMBL" id="PEIB01000024">
    <property type="protein sequence ID" value="RXJ72233.1"/>
    <property type="molecule type" value="Genomic_DNA"/>
</dbReference>
<keyword evidence="3" id="KW-1185">Reference proteome</keyword>
<dbReference type="Proteomes" id="UP000290287">
    <property type="component" value="Unassembled WGS sequence"/>
</dbReference>
<organism evidence="2 3">
    <name type="scientific">Veronia nyctiphanis</name>
    <dbReference type="NCBI Taxonomy" id="1278244"/>
    <lineage>
        <taxon>Bacteria</taxon>
        <taxon>Pseudomonadati</taxon>
        <taxon>Pseudomonadota</taxon>
        <taxon>Gammaproteobacteria</taxon>
        <taxon>Vibrionales</taxon>
        <taxon>Vibrionaceae</taxon>
        <taxon>Veronia</taxon>
    </lineage>
</organism>
<sequence length="97" mass="11329">MLFTFLLALTLAYAFRLKKLEKHIAQNHCQEWARISNREEGMESGLLRFVSLNESIKRGYLHQQDDAEIRLFIRIERFMTIAASVAIISYLVSLVLK</sequence>
<dbReference type="RefSeq" id="WP_129123252.1">
    <property type="nucleotide sequence ID" value="NZ_PEIB01000024.1"/>
</dbReference>
<comment type="caution">
    <text evidence="2">The sequence shown here is derived from an EMBL/GenBank/DDBJ whole genome shotgun (WGS) entry which is preliminary data.</text>
</comment>
<protein>
    <submittedName>
        <fullName evidence="2">Uncharacterized protein</fullName>
    </submittedName>
</protein>
<feature type="transmembrane region" description="Helical" evidence="1">
    <location>
        <begin position="78"/>
        <end position="96"/>
    </location>
</feature>
<keyword evidence="1" id="KW-0472">Membrane</keyword>
<evidence type="ECO:0000256" key="1">
    <source>
        <dbReference type="SAM" id="Phobius"/>
    </source>
</evidence>
<name>A0A4Q0YP08_9GAMM</name>
<accession>A0A4Q0YP08</accession>
<keyword evidence="1" id="KW-0812">Transmembrane</keyword>
<reference evidence="2 3" key="1">
    <citation type="submission" date="2017-10" db="EMBL/GenBank/DDBJ databases">
        <title>Nyctiphanis sp. nov., isolated from the stomach of the euphausiid Nyctiphanes simplex (Hansen, 1911) in the Gulf of California.</title>
        <authorList>
            <person name="Gomez-Gil B."/>
            <person name="Aguilar-Mendez M."/>
            <person name="Lopez-Cortes A."/>
            <person name="Gomez-Gutierrez J."/>
            <person name="Roque A."/>
            <person name="Lang E."/>
            <person name="Gonzalez-Castillo A."/>
        </authorList>
    </citation>
    <scope>NUCLEOTIDE SEQUENCE [LARGE SCALE GENOMIC DNA]</scope>
    <source>
        <strain evidence="2 3">CAIM 600</strain>
    </source>
</reference>
<gene>
    <name evidence="2" type="ORF">CS022_16940</name>
</gene>